<feature type="region of interest" description="Disordered" evidence="3">
    <location>
        <begin position="822"/>
        <end position="859"/>
    </location>
</feature>
<keyword evidence="1" id="KW-0808">Transferase</keyword>
<feature type="compositionally biased region" description="Low complexity" evidence="3">
    <location>
        <begin position="325"/>
        <end position="337"/>
    </location>
</feature>
<organism evidence="5 6">
    <name type="scientific">Saccoglossus kowalevskii</name>
    <name type="common">Acorn worm</name>
    <dbReference type="NCBI Taxonomy" id="10224"/>
    <lineage>
        <taxon>Eukaryota</taxon>
        <taxon>Metazoa</taxon>
        <taxon>Hemichordata</taxon>
        <taxon>Enteropneusta</taxon>
        <taxon>Harrimaniidae</taxon>
        <taxon>Saccoglossus</taxon>
    </lineage>
</organism>
<feature type="region of interest" description="Disordered" evidence="3">
    <location>
        <begin position="550"/>
        <end position="628"/>
    </location>
</feature>
<dbReference type="PANTHER" id="PTHR46116">
    <property type="entry name" value="(E3-INDEPENDENT) E2 UBIQUITIN-CONJUGATING ENZYME"/>
    <property type="match status" value="1"/>
</dbReference>
<evidence type="ECO:0000313" key="5">
    <source>
        <dbReference type="Proteomes" id="UP000694865"/>
    </source>
</evidence>
<keyword evidence="5" id="KW-1185">Reference proteome</keyword>
<dbReference type="Gene3D" id="3.10.110.10">
    <property type="entry name" value="Ubiquitin Conjugating Enzyme"/>
    <property type="match status" value="1"/>
</dbReference>
<dbReference type="RefSeq" id="XP_006819495.1">
    <property type="nucleotide sequence ID" value="XM_006819432.1"/>
</dbReference>
<evidence type="ECO:0000259" key="4">
    <source>
        <dbReference type="PROSITE" id="PS50127"/>
    </source>
</evidence>
<feature type="compositionally biased region" description="Acidic residues" evidence="3">
    <location>
        <begin position="829"/>
        <end position="853"/>
    </location>
</feature>
<gene>
    <name evidence="6" type="primary">LOC102802790</name>
</gene>
<feature type="domain" description="UBC core" evidence="4">
    <location>
        <begin position="1058"/>
        <end position="1212"/>
    </location>
</feature>
<dbReference type="Pfam" id="PF23044">
    <property type="entry name" value="SH3-C_UBE2O"/>
    <property type="match status" value="1"/>
</dbReference>
<name>A0ABM0MHK4_SACKO</name>
<protein>
    <submittedName>
        <fullName evidence="6">Ubiquitin-conjugating enzyme E2 O-like</fullName>
    </submittedName>
</protein>
<evidence type="ECO:0000313" key="6">
    <source>
        <dbReference type="RefSeq" id="XP_006819495.1"/>
    </source>
</evidence>
<evidence type="ECO:0000256" key="1">
    <source>
        <dbReference type="ARBA" id="ARBA00022679"/>
    </source>
</evidence>
<evidence type="ECO:0000256" key="2">
    <source>
        <dbReference type="ARBA" id="ARBA00022786"/>
    </source>
</evidence>
<dbReference type="Pfam" id="PF23046">
    <property type="entry name" value="tSH3-B_UBE2O"/>
    <property type="match status" value="1"/>
</dbReference>
<dbReference type="PROSITE" id="PS50127">
    <property type="entry name" value="UBC_2"/>
    <property type="match status" value="1"/>
</dbReference>
<feature type="compositionally biased region" description="Basic residues" evidence="3">
    <location>
        <begin position="559"/>
        <end position="568"/>
    </location>
</feature>
<sequence>MAVLFDEDVVRRIHHGAVQYGLVIQNSEGFSSDSDSDEESRSLKAGQICVAWYPKGREEVLSERKVVLQDRSLMPGDAVRRVIQGEDSQRGIVHNVEVYTHVQILKTKQMIYGARCAVPGEDAAKLTQAVGVTPDCVFYREAFYPSQVLTGPARVFRSAEWLSGHQPVLSSTKNFKVVVEEVQIVGVDVHWQTRGYSGQEDSGPMEPPNKAVKADELQKLHALNHFVPASIQVGDKGLYRITDNDLKYPQPVALGSVYCYQRPPTPTEDITFPPFTQCVNLPSRDLECDGDSGANDDKIDLHSVTKSDTVGAESQIVDKSSNIHSLSSESGLQKSSECNTEDKLGSSVNGHCEHKDISEILKLKSDSAIVIENEHRTDPAADAELNSESLVVVEMQPNLSDSSTNAASCNGNVVEQSAALCPNTYSISKQIRETVTKVRSLCAQKITSLDASQIRDDLDSLEKLHDQLVEEMSREASTIFDKVNDLTDQMSGVCVQRNRDDEKVDELIVLNERLSGEVKNTQELMVMTKHLMQHLNETCKKAKHELEAAKHGITAIQSGRRKSKRRCDRRVNEKVDVSSSEEVSDEEEGDEDGDDEDDDDDDNSSQVGSIKSITSSQGSVTCRKENKVISSSLMKHRNQVIRMRGSRRKKVQPPEQCYVGDVVCIEVTHTETVVDVKWQDGVLEKGISSSDLFPTHQLDELEFFPGDFVSKSDHENWENMYGLVSKANHQDRTCTVKWIRKPTKSQPLPECLSSEEVSVYDLQPHTDFTFNVGDVVCRLHGICNDQDSSHQVPCAGQVKWVNVDGTICVVWYDNETSNVPPQDLFKLDDDYDDSDWSEDSSDWDDSDMTDSEWETQSSISTDISDEDIEKIIVTSDGCHEVTVFVEGKSTVASDDKTDAADVSAEPLAAVEENDEQNDNSDIVTVNAEKEDVTVDGKKSNSEEHIEEKKKGEVRCHDKCTNDVSSVDMVTKDEVNGVTVAATDEGIQERQKDDINEEDHVHETKNTDTELNVEIEGDVCNETHNTAAVRSSGFCLLDCVPDTHYFKSATFTSDGFAKKLTSIISKELKLLQSSLPPGILVKSFADRMDLFSVMISGPAKTPYEDGLFIFDVQLSVNYPQSPPIFHYVSFCAGRLNPNLYNDGKVCVSLLGTWTGKSMASMVSNLPEIFKDEVIVHCKRHGMSLVHRVESWLTGNQSGEYPETGFPLFPLSKGFILSVKNPLESIRQAVRKLGVQES</sequence>
<reference evidence="6" key="1">
    <citation type="submission" date="2025-08" db="UniProtKB">
        <authorList>
            <consortium name="RefSeq"/>
        </authorList>
    </citation>
    <scope>IDENTIFICATION</scope>
    <source>
        <tissue evidence="6">Testes</tissue>
    </source>
</reference>
<dbReference type="InterPro" id="IPR057733">
    <property type="entry name" value="UBE2O-like_SH3-B"/>
</dbReference>
<keyword evidence="2" id="KW-0833">Ubl conjugation pathway</keyword>
<dbReference type="GeneID" id="102802790"/>
<dbReference type="SMART" id="SM00212">
    <property type="entry name" value="UBCc"/>
    <property type="match status" value="1"/>
</dbReference>
<dbReference type="Proteomes" id="UP000694865">
    <property type="component" value="Unplaced"/>
</dbReference>
<dbReference type="InterPro" id="IPR057735">
    <property type="entry name" value="UBE2O-like_tSH3-B"/>
</dbReference>
<dbReference type="SUPFAM" id="SSF54495">
    <property type="entry name" value="UBC-like"/>
    <property type="match status" value="1"/>
</dbReference>
<dbReference type="InterPro" id="IPR057734">
    <property type="entry name" value="UBE2O-like_SH3-C"/>
</dbReference>
<dbReference type="Pfam" id="PF23043">
    <property type="entry name" value="SH3-B_UBE2O"/>
    <property type="match status" value="1"/>
</dbReference>
<dbReference type="InterPro" id="IPR016135">
    <property type="entry name" value="UBQ-conjugating_enzyme/RWD"/>
</dbReference>
<feature type="region of interest" description="Disordered" evidence="3">
    <location>
        <begin position="321"/>
        <end position="349"/>
    </location>
</feature>
<feature type="compositionally biased region" description="Acidic residues" evidence="3">
    <location>
        <begin position="582"/>
        <end position="603"/>
    </location>
</feature>
<proteinExistence type="predicted"/>
<dbReference type="Pfam" id="PF00179">
    <property type="entry name" value="UQ_con"/>
    <property type="match status" value="1"/>
</dbReference>
<evidence type="ECO:0000256" key="3">
    <source>
        <dbReference type="SAM" id="MobiDB-lite"/>
    </source>
</evidence>
<dbReference type="InterPro" id="IPR000608">
    <property type="entry name" value="UBC"/>
</dbReference>
<feature type="compositionally biased region" description="Polar residues" evidence="3">
    <location>
        <begin position="611"/>
        <end position="620"/>
    </location>
</feature>
<accession>A0ABM0MHK4</accession>
<dbReference type="PANTHER" id="PTHR46116:SF15">
    <property type="entry name" value="(E3-INDEPENDENT) E2 UBIQUITIN-CONJUGATING ENZYME"/>
    <property type="match status" value="1"/>
</dbReference>